<name>A0A6A3PFQ4_9STRA</name>
<keyword evidence="1" id="KW-0479">Metal-binding</keyword>
<protein>
    <recommendedName>
        <fullName evidence="3">CCHC-type domain-containing protein</fullName>
    </recommendedName>
</protein>
<feature type="region of interest" description="Disordered" evidence="2">
    <location>
        <begin position="166"/>
        <end position="258"/>
    </location>
</feature>
<accession>A0A6A3PFQ4</accession>
<dbReference type="AlphaFoldDB" id="A0A6A3PFQ4"/>
<evidence type="ECO:0000256" key="2">
    <source>
        <dbReference type="SAM" id="MobiDB-lite"/>
    </source>
</evidence>
<dbReference type="Gene3D" id="4.10.60.10">
    <property type="entry name" value="Zinc finger, CCHC-type"/>
    <property type="match status" value="1"/>
</dbReference>
<dbReference type="SMART" id="SM00343">
    <property type="entry name" value="ZnF_C2HC"/>
    <property type="match status" value="1"/>
</dbReference>
<feature type="compositionally biased region" description="Basic and acidic residues" evidence="2">
    <location>
        <begin position="239"/>
        <end position="258"/>
    </location>
</feature>
<evidence type="ECO:0000313" key="4">
    <source>
        <dbReference type="EMBL" id="KAE9059547.1"/>
    </source>
</evidence>
<sequence>MSRPLLRGETYADFAAGLRDAAGQNEVQERTFLDSLYRGLSITTRQLVKLPPTPSTLSEAVKKAMMIDDSGQNVTNGMKSIGQAWATAMTPAAVQMNGTTGSLRVVPGIGSMMTADGNSTADATYEPEDEAFFTNPLGVYNKYYGTWIQPENRFWNGKFWAPTTKAREKRTAAREQQTATRRHLQKPDRRVSKTLLASVGEESEASDSSESDDEEPPPKRPKRKAKAAVRQAKTLKGAEPSRRVEDVPAPHDKRPNEHVRCYACGDTGHFARECPDPVKKARNDAWLAERNARVRLAGNDERV</sequence>
<dbReference type="InterPro" id="IPR001878">
    <property type="entry name" value="Znf_CCHC"/>
</dbReference>
<dbReference type="SUPFAM" id="SSF57756">
    <property type="entry name" value="Retrovirus zinc finger-like domains"/>
    <property type="match status" value="1"/>
</dbReference>
<keyword evidence="1" id="KW-0862">Zinc</keyword>
<gene>
    <name evidence="4" type="ORF">PF006_g31858</name>
</gene>
<evidence type="ECO:0000256" key="1">
    <source>
        <dbReference type="PROSITE-ProRule" id="PRU00047"/>
    </source>
</evidence>
<reference evidence="4 5" key="1">
    <citation type="submission" date="2018-08" db="EMBL/GenBank/DDBJ databases">
        <title>Genomic investigation of the strawberry pathogen Phytophthora fragariae indicates pathogenicity is determined by transcriptional variation in three key races.</title>
        <authorList>
            <person name="Adams T.M."/>
            <person name="Armitage A.D."/>
            <person name="Sobczyk M.K."/>
            <person name="Bates H.J."/>
            <person name="Dunwell J.M."/>
            <person name="Nellist C.F."/>
            <person name="Harrison R.J."/>
        </authorList>
    </citation>
    <scope>NUCLEOTIDE SEQUENCE [LARGE SCALE GENOMIC DNA]</scope>
    <source>
        <strain evidence="4 5">NOV-5</strain>
    </source>
</reference>
<dbReference type="EMBL" id="QXGA01007724">
    <property type="protein sequence ID" value="KAE9059547.1"/>
    <property type="molecule type" value="Genomic_DNA"/>
</dbReference>
<feature type="domain" description="CCHC-type" evidence="3">
    <location>
        <begin position="260"/>
        <end position="276"/>
    </location>
</feature>
<evidence type="ECO:0000313" key="5">
    <source>
        <dbReference type="Proteomes" id="UP000440732"/>
    </source>
</evidence>
<comment type="caution">
    <text evidence="4">The sequence shown here is derived from an EMBL/GenBank/DDBJ whole genome shotgun (WGS) entry which is preliminary data.</text>
</comment>
<dbReference type="PROSITE" id="PS50158">
    <property type="entry name" value="ZF_CCHC"/>
    <property type="match status" value="1"/>
</dbReference>
<dbReference type="GO" id="GO:0003676">
    <property type="term" value="F:nucleic acid binding"/>
    <property type="evidence" value="ECO:0007669"/>
    <property type="project" value="InterPro"/>
</dbReference>
<organism evidence="4 5">
    <name type="scientific">Phytophthora fragariae</name>
    <dbReference type="NCBI Taxonomy" id="53985"/>
    <lineage>
        <taxon>Eukaryota</taxon>
        <taxon>Sar</taxon>
        <taxon>Stramenopiles</taxon>
        <taxon>Oomycota</taxon>
        <taxon>Peronosporomycetes</taxon>
        <taxon>Peronosporales</taxon>
        <taxon>Peronosporaceae</taxon>
        <taxon>Phytophthora</taxon>
    </lineage>
</organism>
<dbReference type="InterPro" id="IPR036875">
    <property type="entry name" value="Znf_CCHC_sf"/>
</dbReference>
<dbReference type="GO" id="GO:0008270">
    <property type="term" value="F:zinc ion binding"/>
    <property type="evidence" value="ECO:0007669"/>
    <property type="project" value="UniProtKB-KW"/>
</dbReference>
<evidence type="ECO:0000259" key="3">
    <source>
        <dbReference type="PROSITE" id="PS50158"/>
    </source>
</evidence>
<keyword evidence="1" id="KW-0863">Zinc-finger</keyword>
<feature type="compositionally biased region" description="Acidic residues" evidence="2">
    <location>
        <begin position="201"/>
        <end position="215"/>
    </location>
</feature>
<proteinExistence type="predicted"/>
<dbReference type="Pfam" id="PF00098">
    <property type="entry name" value="zf-CCHC"/>
    <property type="match status" value="1"/>
</dbReference>
<dbReference type="Proteomes" id="UP000440732">
    <property type="component" value="Unassembled WGS sequence"/>
</dbReference>